<dbReference type="Gramene" id="OIW07408">
    <property type="protein sequence ID" value="OIW07408"/>
    <property type="gene ID" value="TanjilG_19249"/>
</dbReference>
<dbReference type="PANTHER" id="PTHR35730">
    <property type="entry name" value="KINETOCHORE PROTEIN SPC24 HOMOLOG-RELATED"/>
    <property type="match status" value="1"/>
</dbReference>
<dbReference type="AlphaFoldDB" id="A0A1J7H3F0"/>
<evidence type="ECO:0000313" key="2">
    <source>
        <dbReference type="Proteomes" id="UP000188354"/>
    </source>
</evidence>
<gene>
    <name evidence="1" type="ORF">TanjilG_19249</name>
</gene>
<dbReference type="OMA" id="DICNELW"/>
<dbReference type="GO" id="GO:0051983">
    <property type="term" value="P:regulation of chromosome segregation"/>
    <property type="evidence" value="ECO:0007669"/>
    <property type="project" value="InterPro"/>
</dbReference>
<organism evidence="1 2">
    <name type="scientific">Lupinus angustifolius</name>
    <name type="common">Narrow-leaved blue lupine</name>
    <dbReference type="NCBI Taxonomy" id="3871"/>
    <lineage>
        <taxon>Eukaryota</taxon>
        <taxon>Viridiplantae</taxon>
        <taxon>Streptophyta</taxon>
        <taxon>Embryophyta</taxon>
        <taxon>Tracheophyta</taxon>
        <taxon>Spermatophyta</taxon>
        <taxon>Magnoliopsida</taxon>
        <taxon>eudicotyledons</taxon>
        <taxon>Gunneridae</taxon>
        <taxon>Pentapetalae</taxon>
        <taxon>rosids</taxon>
        <taxon>fabids</taxon>
        <taxon>Fabales</taxon>
        <taxon>Fabaceae</taxon>
        <taxon>Papilionoideae</taxon>
        <taxon>50 kb inversion clade</taxon>
        <taxon>genistoids sensu lato</taxon>
        <taxon>core genistoids</taxon>
        <taxon>Genisteae</taxon>
        <taxon>Lupinus</taxon>
    </lineage>
</organism>
<dbReference type="EMBL" id="CM007367">
    <property type="protein sequence ID" value="OIW07408.1"/>
    <property type="molecule type" value="Genomic_DNA"/>
</dbReference>
<name>A0A1J7H3F0_LUPAN</name>
<reference evidence="1 2" key="1">
    <citation type="journal article" date="2017" name="Plant Biotechnol. J.">
        <title>A comprehensive draft genome sequence for lupin (Lupinus angustifolius), an emerging health food: insights into plant-microbe interactions and legume evolution.</title>
        <authorList>
            <person name="Hane J.K."/>
            <person name="Ming Y."/>
            <person name="Kamphuis L.G."/>
            <person name="Nelson M.N."/>
            <person name="Garg G."/>
            <person name="Atkins C.A."/>
            <person name="Bayer P.E."/>
            <person name="Bravo A."/>
            <person name="Bringans S."/>
            <person name="Cannon S."/>
            <person name="Edwards D."/>
            <person name="Foley R."/>
            <person name="Gao L.L."/>
            <person name="Harrison M.J."/>
            <person name="Huang W."/>
            <person name="Hurgobin B."/>
            <person name="Li S."/>
            <person name="Liu C.W."/>
            <person name="McGrath A."/>
            <person name="Morahan G."/>
            <person name="Murray J."/>
            <person name="Weller J."/>
            <person name="Jian J."/>
            <person name="Singh K.B."/>
        </authorList>
    </citation>
    <scope>NUCLEOTIDE SEQUENCE [LARGE SCALE GENOMIC DNA]</scope>
    <source>
        <strain evidence="2">cv. Tanjil</strain>
        <tissue evidence="1">Whole plant</tissue>
    </source>
</reference>
<dbReference type="InterPro" id="IPR044951">
    <property type="entry name" value="SPC24-like"/>
</dbReference>
<dbReference type="Proteomes" id="UP000188354">
    <property type="component" value="Chromosome LG07"/>
</dbReference>
<sequence>MNTLISNEFNDLEKQWVCVQQQKKTSLKIEKDKQRAQMMLSMYASVTNIVPNLDDQSKISGYIVEKDKKSVEKFEYDNLKIPTLDVCNDIWNKISS</sequence>
<protein>
    <submittedName>
        <fullName evidence="1">Uncharacterized protein</fullName>
    </submittedName>
</protein>
<dbReference type="Gene3D" id="3.30.160.570">
    <property type="entry name" value="Ncd80 complex, Spc24 subunit"/>
    <property type="match status" value="1"/>
</dbReference>
<evidence type="ECO:0000313" key="1">
    <source>
        <dbReference type="EMBL" id="OIW07408.1"/>
    </source>
</evidence>
<dbReference type="PANTHER" id="PTHR35730:SF2">
    <property type="entry name" value="KINETOCHORE PROTEIN SPC24 HOMOLOG-RELATED"/>
    <property type="match status" value="1"/>
</dbReference>
<accession>A0A1J7H3F0</accession>
<dbReference type="STRING" id="3871.A0A1J7H3F0"/>
<keyword evidence="2" id="KW-1185">Reference proteome</keyword>
<proteinExistence type="predicted"/>